<dbReference type="SUPFAM" id="SSF46785">
    <property type="entry name" value="Winged helix' DNA-binding domain"/>
    <property type="match status" value="1"/>
</dbReference>
<dbReference type="AlphaFoldDB" id="A0A6C2UNB4"/>
<evidence type="ECO:0000313" key="2">
    <source>
        <dbReference type="EMBL" id="VGO21770.1"/>
    </source>
</evidence>
<dbReference type="InterPro" id="IPR015102">
    <property type="entry name" value="Tscrpt_reg_HTH_FeoC"/>
</dbReference>
<dbReference type="EMBL" id="CAAHFH010000002">
    <property type="protein sequence ID" value="VGO21770.1"/>
    <property type="molecule type" value="Genomic_DNA"/>
</dbReference>
<dbReference type="Pfam" id="PF09012">
    <property type="entry name" value="FeoC"/>
    <property type="match status" value="1"/>
</dbReference>
<evidence type="ECO:0000313" key="3">
    <source>
        <dbReference type="Proteomes" id="UP000346198"/>
    </source>
</evidence>
<dbReference type="RefSeq" id="WP_136063207.1">
    <property type="nucleotide sequence ID" value="NZ_CAAHFH010000002.1"/>
</dbReference>
<proteinExistence type="predicted"/>
<organism evidence="2 3">
    <name type="scientific">Pontiella sulfatireligans</name>
    <dbReference type="NCBI Taxonomy" id="2750658"/>
    <lineage>
        <taxon>Bacteria</taxon>
        <taxon>Pseudomonadati</taxon>
        <taxon>Kiritimatiellota</taxon>
        <taxon>Kiritimatiellia</taxon>
        <taxon>Kiritimatiellales</taxon>
        <taxon>Pontiellaceae</taxon>
        <taxon>Pontiella</taxon>
    </lineage>
</organism>
<reference evidence="2 3" key="1">
    <citation type="submission" date="2019-04" db="EMBL/GenBank/DDBJ databases">
        <authorList>
            <person name="Van Vliet M D."/>
        </authorList>
    </citation>
    <scope>NUCLEOTIDE SEQUENCE [LARGE SCALE GENOMIC DNA]</scope>
    <source>
        <strain evidence="2 3">F21</strain>
    </source>
</reference>
<sequence>MLSGIVKLLNERGALSVQEISLALGIDSSALHPMLEMLAQKGKILKVELPCGTGCAGGCTKSDTMIFYKPAR</sequence>
<dbReference type="InterPro" id="IPR036388">
    <property type="entry name" value="WH-like_DNA-bd_sf"/>
</dbReference>
<dbReference type="Proteomes" id="UP000346198">
    <property type="component" value="Unassembled WGS sequence"/>
</dbReference>
<name>A0A6C2UNB4_9BACT</name>
<keyword evidence="3" id="KW-1185">Reference proteome</keyword>
<dbReference type="Gene3D" id="1.10.10.10">
    <property type="entry name" value="Winged helix-like DNA-binding domain superfamily/Winged helix DNA-binding domain"/>
    <property type="match status" value="1"/>
</dbReference>
<accession>A0A6C2UNB4</accession>
<gene>
    <name evidence="2" type="ORF">SCARR_03847</name>
</gene>
<evidence type="ECO:0000259" key="1">
    <source>
        <dbReference type="Pfam" id="PF09012"/>
    </source>
</evidence>
<dbReference type="InterPro" id="IPR036390">
    <property type="entry name" value="WH_DNA-bd_sf"/>
</dbReference>
<protein>
    <recommendedName>
        <fullName evidence="1">Transcriptional regulator HTH-type FeoC domain-containing protein</fullName>
    </recommendedName>
</protein>
<feature type="domain" description="Transcriptional regulator HTH-type FeoC" evidence="1">
    <location>
        <begin position="1"/>
        <end position="67"/>
    </location>
</feature>